<protein>
    <submittedName>
        <fullName evidence="8">Carboxyl-terminal protease</fullName>
        <ecNumber evidence="8">3.4.21.102</ecNumber>
    </submittedName>
</protein>
<dbReference type="CDD" id="cd07560">
    <property type="entry name" value="Peptidase_S41_CPP"/>
    <property type="match status" value="1"/>
</dbReference>
<dbReference type="SMART" id="SM00228">
    <property type="entry name" value="PDZ"/>
    <property type="match status" value="1"/>
</dbReference>
<dbReference type="Gene3D" id="3.30.750.44">
    <property type="match status" value="1"/>
</dbReference>
<dbReference type="Pfam" id="PF22694">
    <property type="entry name" value="CtpB_N-like"/>
    <property type="match status" value="1"/>
</dbReference>
<dbReference type="NCBIfam" id="TIGR00225">
    <property type="entry name" value="prc"/>
    <property type="match status" value="1"/>
</dbReference>
<dbReference type="CDD" id="cd06782">
    <property type="entry name" value="cpPDZ_CPP-like"/>
    <property type="match status" value="1"/>
</dbReference>
<dbReference type="SUPFAM" id="SSF52096">
    <property type="entry name" value="ClpP/crotonase"/>
    <property type="match status" value="1"/>
</dbReference>
<dbReference type="AlphaFoldDB" id="A0A174G2E5"/>
<evidence type="ECO:0000313" key="9">
    <source>
        <dbReference type="Proteomes" id="UP000095558"/>
    </source>
</evidence>
<name>A0A174G2E5_9CLOT</name>
<evidence type="ECO:0000313" key="8">
    <source>
        <dbReference type="EMBL" id="CUN68324.1"/>
    </source>
</evidence>
<dbReference type="SUPFAM" id="SSF50156">
    <property type="entry name" value="PDZ domain-like"/>
    <property type="match status" value="1"/>
</dbReference>
<keyword evidence="3 5" id="KW-0378">Hydrolase</keyword>
<dbReference type="GO" id="GO:0004252">
    <property type="term" value="F:serine-type endopeptidase activity"/>
    <property type="evidence" value="ECO:0007669"/>
    <property type="project" value="UniProtKB-EC"/>
</dbReference>
<dbReference type="InterPro" id="IPR029045">
    <property type="entry name" value="ClpP/crotonase-like_dom_sf"/>
</dbReference>
<dbReference type="PROSITE" id="PS50106">
    <property type="entry name" value="PDZ"/>
    <property type="match status" value="1"/>
</dbReference>
<keyword evidence="6" id="KW-0812">Transmembrane</keyword>
<feature type="transmembrane region" description="Helical" evidence="6">
    <location>
        <begin position="21"/>
        <end position="39"/>
    </location>
</feature>
<sequence>MENLNGEEIKPKKKKYKIIKGLIVVAFLVGSYLGVFYLGNMLATKGIVIGSVPEKAVADLEAIEDSGKYSNLFTLRSMLFSMYDGELDDEKLLEGAMKGMAEAVGDPYTVYMDNEEFNAFMESSQGSFYGIGAQLGVRDNKVTIIAPVEGSPAEEAGLKAGDIILKVDDYEVTDLNTEAVVSRVRGEEGAPVTLTISREGVEEPFEVTIVRAEIKTESVKGEILEDGIGYIQISTFSDEEVSDKFSEKLNELKDQGMKKLILDLRGNPGGYLNECVEIASNFIPEGEVVTYTIDKYNKKVISNSIGGDAIGIPLVVLVDGGSASASEVVTGALRDHEAATTIGTTTFGKGIVQQLKVLPNEMGGLKVTTSKYYTPNGENIHGTGIEPDITVEIPQDILDQDYDRSIDPQFQKALEVIKEKN</sequence>
<proteinExistence type="inferred from homology"/>
<feature type="domain" description="PDZ" evidence="7">
    <location>
        <begin position="117"/>
        <end position="185"/>
    </location>
</feature>
<dbReference type="Gene3D" id="2.30.42.10">
    <property type="match status" value="1"/>
</dbReference>
<evidence type="ECO:0000256" key="4">
    <source>
        <dbReference type="ARBA" id="ARBA00022825"/>
    </source>
</evidence>
<dbReference type="InterPro" id="IPR001478">
    <property type="entry name" value="PDZ"/>
</dbReference>
<dbReference type="FunFam" id="2.30.42.10:FF:000063">
    <property type="entry name" value="Peptidase, S41 family"/>
    <property type="match status" value="1"/>
</dbReference>
<dbReference type="Pfam" id="PF03572">
    <property type="entry name" value="Peptidase_S41"/>
    <property type="match status" value="1"/>
</dbReference>
<dbReference type="OrthoDB" id="9812068at2"/>
<gene>
    <name evidence="8" type="primary">ctpB</name>
    <name evidence="8" type="ORF">ERS852470_00469</name>
</gene>
<keyword evidence="6" id="KW-1133">Transmembrane helix</keyword>
<dbReference type="InterPro" id="IPR055210">
    <property type="entry name" value="CtpA/B_N"/>
</dbReference>
<evidence type="ECO:0000256" key="5">
    <source>
        <dbReference type="RuleBase" id="RU004404"/>
    </source>
</evidence>
<dbReference type="Gene3D" id="3.90.226.10">
    <property type="entry name" value="2-enoyl-CoA Hydratase, Chain A, domain 1"/>
    <property type="match status" value="1"/>
</dbReference>
<evidence type="ECO:0000256" key="3">
    <source>
        <dbReference type="ARBA" id="ARBA00022801"/>
    </source>
</evidence>
<evidence type="ECO:0000256" key="6">
    <source>
        <dbReference type="SAM" id="Phobius"/>
    </source>
</evidence>
<keyword evidence="6" id="KW-0472">Membrane</keyword>
<dbReference type="Proteomes" id="UP000095558">
    <property type="component" value="Unassembled WGS sequence"/>
</dbReference>
<dbReference type="EMBL" id="CYZV01000004">
    <property type="protein sequence ID" value="CUN68324.1"/>
    <property type="molecule type" value="Genomic_DNA"/>
</dbReference>
<dbReference type="PANTHER" id="PTHR32060">
    <property type="entry name" value="TAIL-SPECIFIC PROTEASE"/>
    <property type="match status" value="1"/>
</dbReference>
<dbReference type="GO" id="GO:0006508">
    <property type="term" value="P:proteolysis"/>
    <property type="evidence" value="ECO:0007669"/>
    <property type="project" value="UniProtKB-KW"/>
</dbReference>
<dbReference type="InterPro" id="IPR004447">
    <property type="entry name" value="Peptidase_S41A"/>
</dbReference>
<accession>A0A174G2E5</accession>
<dbReference type="EC" id="3.4.21.102" evidence="8"/>
<evidence type="ECO:0000259" key="7">
    <source>
        <dbReference type="PROSITE" id="PS50106"/>
    </source>
</evidence>
<dbReference type="SMART" id="SM00245">
    <property type="entry name" value="TSPc"/>
    <property type="match status" value="1"/>
</dbReference>
<dbReference type="InterPro" id="IPR005151">
    <property type="entry name" value="Tail-specific_protease"/>
</dbReference>
<keyword evidence="2 5" id="KW-0645">Protease</keyword>
<reference evidence="8 9" key="1">
    <citation type="submission" date="2015-09" db="EMBL/GenBank/DDBJ databases">
        <authorList>
            <consortium name="Pathogen Informatics"/>
        </authorList>
    </citation>
    <scope>NUCLEOTIDE SEQUENCE [LARGE SCALE GENOMIC DNA]</scope>
    <source>
        <strain evidence="8 9">2789STDY5834855</strain>
    </source>
</reference>
<dbReference type="RefSeq" id="WP_055275223.1">
    <property type="nucleotide sequence ID" value="NZ_CYYT01000021.1"/>
</dbReference>
<evidence type="ECO:0000256" key="1">
    <source>
        <dbReference type="ARBA" id="ARBA00009179"/>
    </source>
</evidence>
<dbReference type="Pfam" id="PF13180">
    <property type="entry name" value="PDZ_2"/>
    <property type="match status" value="1"/>
</dbReference>
<keyword evidence="4 5" id="KW-0720">Serine protease</keyword>
<evidence type="ECO:0000256" key="2">
    <source>
        <dbReference type="ARBA" id="ARBA00022670"/>
    </source>
</evidence>
<dbReference type="GO" id="GO:0007165">
    <property type="term" value="P:signal transduction"/>
    <property type="evidence" value="ECO:0007669"/>
    <property type="project" value="TreeGrafter"/>
</dbReference>
<comment type="similarity">
    <text evidence="1 5">Belongs to the peptidase S41A family.</text>
</comment>
<dbReference type="InterPro" id="IPR036034">
    <property type="entry name" value="PDZ_sf"/>
</dbReference>
<dbReference type="GO" id="GO:0030288">
    <property type="term" value="C:outer membrane-bounded periplasmic space"/>
    <property type="evidence" value="ECO:0007669"/>
    <property type="project" value="TreeGrafter"/>
</dbReference>
<organism evidence="8 9">
    <name type="scientific">Clostridium disporicum</name>
    <dbReference type="NCBI Taxonomy" id="84024"/>
    <lineage>
        <taxon>Bacteria</taxon>
        <taxon>Bacillati</taxon>
        <taxon>Bacillota</taxon>
        <taxon>Clostridia</taxon>
        <taxon>Eubacteriales</taxon>
        <taxon>Clostridiaceae</taxon>
        <taxon>Clostridium</taxon>
    </lineage>
</organism>
<dbReference type="PANTHER" id="PTHR32060:SF30">
    <property type="entry name" value="CARBOXY-TERMINAL PROCESSING PROTEASE CTPA"/>
    <property type="match status" value="1"/>
</dbReference>